<evidence type="ECO:0000313" key="11">
    <source>
        <dbReference type="EMBL" id="KLI01842.1"/>
    </source>
</evidence>
<reference evidence="11 12" key="1">
    <citation type="journal article" date="2011" name="J. Bacteriol.">
        <title>Draft genome sequence of Sporolactobacillus inulinus strain CASD, an efficient D-lactic acid-producing bacterium with high-concentration lactate tolerance capability.</title>
        <authorList>
            <person name="Yu B."/>
            <person name="Su F."/>
            <person name="Wang L."/>
            <person name="Xu K."/>
            <person name="Zhao B."/>
            <person name="Xu P."/>
        </authorList>
    </citation>
    <scope>NUCLEOTIDE SEQUENCE [LARGE SCALE GENOMIC DNA]</scope>
    <source>
        <strain evidence="11 12">CASD</strain>
    </source>
</reference>
<dbReference type="Proteomes" id="UP000035553">
    <property type="component" value="Unassembled WGS sequence"/>
</dbReference>
<evidence type="ECO:0000256" key="3">
    <source>
        <dbReference type="ARBA" id="ARBA00012261"/>
    </source>
</evidence>
<evidence type="ECO:0000256" key="1">
    <source>
        <dbReference type="ARBA" id="ARBA00002606"/>
    </source>
</evidence>
<dbReference type="InterPro" id="IPR044135">
    <property type="entry name" value="Met-tRNA-FMT_C"/>
</dbReference>
<dbReference type="InterPro" id="IPR011034">
    <property type="entry name" value="Formyl_transferase-like_C_sf"/>
</dbReference>
<dbReference type="OrthoDB" id="9802815at2"/>
<dbReference type="PROSITE" id="PS00373">
    <property type="entry name" value="GART"/>
    <property type="match status" value="1"/>
</dbReference>
<dbReference type="RefSeq" id="WP_010023260.1">
    <property type="nucleotide sequence ID" value="NZ_AFVQ02000157.1"/>
</dbReference>
<dbReference type="CDD" id="cd08646">
    <property type="entry name" value="FMT_core_Met-tRNA-FMT_N"/>
    <property type="match status" value="1"/>
</dbReference>
<dbReference type="GO" id="GO:0005829">
    <property type="term" value="C:cytosol"/>
    <property type="evidence" value="ECO:0007669"/>
    <property type="project" value="TreeGrafter"/>
</dbReference>
<dbReference type="SUPFAM" id="SSF53328">
    <property type="entry name" value="Formyltransferase"/>
    <property type="match status" value="1"/>
</dbReference>
<dbReference type="HAMAP" id="MF_00182">
    <property type="entry name" value="Formyl_trans"/>
    <property type="match status" value="1"/>
</dbReference>
<gene>
    <name evidence="8" type="primary">fmt</name>
    <name evidence="11" type="ORF">SINU_11170</name>
</gene>
<dbReference type="InterPro" id="IPR002376">
    <property type="entry name" value="Formyl_transf_N"/>
</dbReference>
<dbReference type="Pfam" id="PF00551">
    <property type="entry name" value="Formyl_trans_N"/>
    <property type="match status" value="1"/>
</dbReference>
<accession>A0A0U1QM58</accession>
<dbReference type="NCBIfam" id="TIGR00460">
    <property type="entry name" value="fmt"/>
    <property type="match status" value="1"/>
</dbReference>
<dbReference type="InterPro" id="IPR005793">
    <property type="entry name" value="Formyl_trans_C"/>
</dbReference>
<proteinExistence type="inferred from homology"/>
<dbReference type="GO" id="GO:0004479">
    <property type="term" value="F:methionyl-tRNA formyltransferase activity"/>
    <property type="evidence" value="ECO:0007669"/>
    <property type="project" value="UniProtKB-UniRule"/>
</dbReference>
<evidence type="ECO:0000256" key="6">
    <source>
        <dbReference type="ARBA" id="ARBA00022917"/>
    </source>
</evidence>
<evidence type="ECO:0000256" key="7">
    <source>
        <dbReference type="ARBA" id="ARBA00048558"/>
    </source>
</evidence>
<organism evidence="11 12">
    <name type="scientific">Sporolactobacillus inulinus CASD</name>
    <dbReference type="NCBI Taxonomy" id="1069536"/>
    <lineage>
        <taxon>Bacteria</taxon>
        <taxon>Bacillati</taxon>
        <taxon>Bacillota</taxon>
        <taxon>Bacilli</taxon>
        <taxon>Bacillales</taxon>
        <taxon>Sporolactobacillaceae</taxon>
        <taxon>Sporolactobacillus</taxon>
    </lineage>
</organism>
<comment type="catalytic activity">
    <reaction evidence="7 8">
        <text>L-methionyl-tRNA(fMet) + (6R)-10-formyltetrahydrofolate = N-formyl-L-methionyl-tRNA(fMet) + (6S)-5,6,7,8-tetrahydrofolate + H(+)</text>
        <dbReference type="Rhea" id="RHEA:24380"/>
        <dbReference type="Rhea" id="RHEA-COMP:9952"/>
        <dbReference type="Rhea" id="RHEA-COMP:9953"/>
        <dbReference type="ChEBI" id="CHEBI:15378"/>
        <dbReference type="ChEBI" id="CHEBI:57453"/>
        <dbReference type="ChEBI" id="CHEBI:78530"/>
        <dbReference type="ChEBI" id="CHEBI:78844"/>
        <dbReference type="ChEBI" id="CHEBI:195366"/>
        <dbReference type="EC" id="2.1.2.9"/>
    </reaction>
</comment>
<dbReference type="InterPro" id="IPR037022">
    <property type="entry name" value="Formyl_trans_C_sf"/>
</dbReference>
<dbReference type="PANTHER" id="PTHR11138">
    <property type="entry name" value="METHIONYL-TRNA FORMYLTRANSFERASE"/>
    <property type="match status" value="1"/>
</dbReference>
<feature type="binding site" evidence="8">
    <location>
        <begin position="110"/>
        <end position="113"/>
    </location>
    <ligand>
        <name>(6S)-5,6,7,8-tetrahydrofolate</name>
        <dbReference type="ChEBI" id="CHEBI:57453"/>
    </ligand>
</feature>
<feature type="domain" description="Formyl transferase N-terminal" evidence="9">
    <location>
        <begin position="1"/>
        <end position="180"/>
    </location>
</feature>
<dbReference type="SUPFAM" id="SSF50486">
    <property type="entry name" value="FMT C-terminal domain-like"/>
    <property type="match status" value="1"/>
</dbReference>
<dbReference type="Pfam" id="PF02911">
    <property type="entry name" value="Formyl_trans_C"/>
    <property type="match status" value="1"/>
</dbReference>
<comment type="function">
    <text evidence="1 8">Attaches a formyl group to the free amino group of methionyl-tRNA(fMet). The formyl group appears to play a dual role in the initiator identity of N-formylmethionyl-tRNA by promoting its recognition by IF2 and preventing the misappropriation of this tRNA by the elongation apparatus.</text>
</comment>
<dbReference type="InterPro" id="IPR005794">
    <property type="entry name" value="Fmt"/>
</dbReference>
<keyword evidence="6 8" id="KW-0648">Protein biosynthesis</keyword>
<dbReference type="EMBL" id="AFVQ02000157">
    <property type="protein sequence ID" value="KLI01842.1"/>
    <property type="molecule type" value="Genomic_DNA"/>
</dbReference>
<feature type="domain" description="Formyl transferase C-terminal" evidence="10">
    <location>
        <begin position="205"/>
        <end position="302"/>
    </location>
</feature>
<dbReference type="EC" id="2.1.2.9" evidence="3 8"/>
<comment type="similarity">
    <text evidence="2 8">Belongs to the Fmt family.</text>
</comment>
<dbReference type="PANTHER" id="PTHR11138:SF5">
    <property type="entry name" value="METHIONYL-TRNA FORMYLTRANSFERASE, MITOCHONDRIAL"/>
    <property type="match status" value="1"/>
</dbReference>
<dbReference type="FunFam" id="3.40.50.170:FF:000004">
    <property type="entry name" value="Methionyl-tRNA formyltransferase"/>
    <property type="match status" value="1"/>
</dbReference>
<dbReference type="Gene3D" id="3.40.50.170">
    <property type="entry name" value="Formyl transferase, N-terminal domain"/>
    <property type="match status" value="1"/>
</dbReference>
<protein>
    <recommendedName>
        <fullName evidence="4 8">Methionyl-tRNA formyltransferase</fullName>
        <ecNumber evidence="3 8">2.1.2.9</ecNumber>
    </recommendedName>
</protein>
<evidence type="ECO:0000313" key="12">
    <source>
        <dbReference type="Proteomes" id="UP000035553"/>
    </source>
</evidence>
<dbReference type="AlphaFoldDB" id="A0A0U1QM58"/>
<dbReference type="FunFam" id="3.40.50.12230:FF:000001">
    <property type="entry name" value="Methionyl-tRNA formyltransferase"/>
    <property type="match status" value="1"/>
</dbReference>
<evidence type="ECO:0000259" key="10">
    <source>
        <dbReference type="Pfam" id="PF02911"/>
    </source>
</evidence>
<evidence type="ECO:0000256" key="2">
    <source>
        <dbReference type="ARBA" id="ARBA00010699"/>
    </source>
</evidence>
<evidence type="ECO:0000256" key="5">
    <source>
        <dbReference type="ARBA" id="ARBA00022679"/>
    </source>
</evidence>
<keyword evidence="12" id="KW-1185">Reference proteome</keyword>
<name>A0A0U1QM58_9BACL</name>
<sequence length="314" mass="34174">MRIVFMGTPDFAVPVLQRLIEDPNNEVVCVVTQPDRPKGRKHQLTPPPVKLLAQNYSIPVLQPERVRNPEAVQSILAYHADLFITAAYGQILPESLLKEPRLGCINVHASLLPAYRGAAPIQQSIIDGQKETGVTIMYMVKKLDAGDLLTQVHVPIESADTFGSLHDKLSAAGSDLLMETLPKLAAGELTPQPQDEARVTYAPSIQREDEQIIWTRSAEQIRNQIRGLNPFPGAFTSLYGKNFKIFAAELTDGATDECPGTVVACHTDAFFVAAGDKCALKITECQPSGKKRMHAADFLRGKPLSVGVVLGGQS</sequence>
<evidence type="ECO:0000259" key="9">
    <source>
        <dbReference type="Pfam" id="PF00551"/>
    </source>
</evidence>
<dbReference type="InterPro" id="IPR036477">
    <property type="entry name" value="Formyl_transf_N_sf"/>
</dbReference>
<evidence type="ECO:0000256" key="4">
    <source>
        <dbReference type="ARBA" id="ARBA00016014"/>
    </source>
</evidence>
<dbReference type="CDD" id="cd08704">
    <property type="entry name" value="Met_tRNA_FMT_C"/>
    <property type="match status" value="1"/>
</dbReference>
<dbReference type="Gene3D" id="3.10.25.10">
    <property type="entry name" value="Formyl transferase, C-terminal domain"/>
    <property type="match status" value="1"/>
</dbReference>
<comment type="caution">
    <text evidence="11">The sequence shown here is derived from an EMBL/GenBank/DDBJ whole genome shotgun (WGS) entry which is preliminary data.</text>
</comment>
<dbReference type="InterPro" id="IPR001555">
    <property type="entry name" value="GART_AS"/>
</dbReference>
<keyword evidence="5 8" id="KW-0808">Transferase</keyword>
<evidence type="ECO:0000256" key="8">
    <source>
        <dbReference type="HAMAP-Rule" id="MF_00182"/>
    </source>
</evidence>
<dbReference type="STRING" id="1069536.SINU_11170"/>
<dbReference type="InterPro" id="IPR041711">
    <property type="entry name" value="Met-tRNA-FMT_N"/>
</dbReference>